<evidence type="ECO:0000313" key="8">
    <source>
        <dbReference type="Proteomes" id="UP000076858"/>
    </source>
</evidence>
<dbReference type="GO" id="GO:0016020">
    <property type="term" value="C:membrane"/>
    <property type="evidence" value="ECO:0007669"/>
    <property type="project" value="TreeGrafter"/>
</dbReference>
<feature type="compositionally biased region" description="Basic and acidic residues" evidence="6">
    <location>
        <begin position="32"/>
        <end position="45"/>
    </location>
</feature>
<keyword evidence="8" id="KW-1185">Reference proteome</keyword>
<dbReference type="EMBL" id="LRGB01001764">
    <property type="protein sequence ID" value="KZS10576.1"/>
    <property type="molecule type" value="Genomic_DNA"/>
</dbReference>
<dbReference type="InterPro" id="IPR005123">
    <property type="entry name" value="Oxoglu/Fe-dep_dioxygenase_dom"/>
</dbReference>
<organism evidence="7 8">
    <name type="scientific">Daphnia magna</name>
    <dbReference type="NCBI Taxonomy" id="35525"/>
    <lineage>
        <taxon>Eukaryota</taxon>
        <taxon>Metazoa</taxon>
        <taxon>Ecdysozoa</taxon>
        <taxon>Arthropoda</taxon>
        <taxon>Crustacea</taxon>
        <taxon>Branchiopoda</taxon>
        <taxon>Diplostraca</taxon>
        <taxon>Cladocera</taxon>
        <taxon>Anomopoda</taxon>
        <taxon>Daphniidae</taxon>
        <taxon>Daphnia</taxon>
    </lineage>
</organism>
<proteinExistence type="predicted"/>
<dbReference type="GO" id="GO:0051213">
    <property type="term" value="F:dioxygenase activity"/>
    <property type="evidence" value="ECO:0007669"/>
    <property type="project" value="UniProtKB-KW"/>
</dbReference>
<dbReference type="AlphaFoldDB" id="A0A0P5YX44"/>
<evidence type="ECO:0000313" key="7">
    <source>
        <dbReference type="EMBL" id="KZS10576.1"/>
    </source>
</evidence>
<dbReference type="GO" id="GO:0005506">
    <property type="term" value="F:iron ion binding"/>
    <property type="evidence" value="ECO:0007669"/>
    <property type="project" value="InterPro"/>
</dbReference>
<dbReference type="InterPro" id="IPR006620">
    <property type="entry name" value="Pro_4_hyd_alph"/>
</dbReference>
<evidence type="ECO:0000256" key="1">
    <source>
        <dbReference type="ARBA" id="ARBA00001961"/>
    </source>
</evidence>
<dbReference type="InterPro" id="IPR044862">
    <property type="entry name" value="Pro_4_hyd_alph_FE2OG_OXY"/>
</dbReference>
<evidence type="ECO:0000256" key="5">
    <source>
        <dbReference type="ARBA" id="ARBA00023004"/>
    </source>
</evidence>
<keyword evidence="5" id="KW-0408">Iron</keyword>
<protein>
    <submittedName>
        <fullName evidence="7">2-oxoglutarate and iron-dependent oxygenase domain-containing protein 3</fullName>
    </submittedName>
</protein>
<dbReference type="GO" id="GO:0016705">
    <property type="term" value="F:oxidoreductase activity, acting on paired donors, with incorporation or reduction of molecular oxygen"/>
    <property type="evidence" value="ECO:0007669"/>
    <property type="project" value="InterPro"/>
</dbReference>
<gene>
    <name evidence="7" type="ORF">APZ42_024872</name>
</gene>
<name>A0A0P5YX44_9CRUS</name>
<evidence type="ECO:0000256" key="3">
    <source>
        <dbReference type="ARBA" id="ARBA00022964"/>
    </source>
</evidence>
<accession>A0A0P5YX44</accession>
<dbReference type="SMART" id="SM00702">
    <property type="entry name" value="P4Hc"/>
    <property type="match status" value="1"/>
</dbReference>
<dbReference type="OrthoDB" id="427071at2759"/>
<dbReference type="Proteomes" id="UP000076858">
    <property type="component" value="Unassembled WGS sequence"/>
</dbReference>
<dbReference type="InterPro" id="IPR039210">
    <property type="entry name" value="OGFOD3"/>
</dbReference>
<dbReference type="STRING" id="35525.A0A0P5YX44"/>
<sequence length="332" mass="37400">MVSELKQRSSATKSALKKKPSESSKQNVSDVPDEKKTANSKEAGKKKFGPIGIKKEDQLWSRAVLMTGVLVIVIVMKWKKTNEITWVSQQETVAKVKQPLICSTAFHDEINKFEGCAIKQCGRFVMDGLFQEDQLNTLLGIFKKGLQFGHSSGGASILDLHSGALSKGERFVNIFTNPETKNIWSETELASYIDAKETIRRAVIENFGLQLEAIHLTSPTFFSRMTDNPAKTVHDEYWHPHVDKETYETFHFTSLLYLSDYGSEFQGGRFVFVDGDHMNRTVEPRKGRVSMFTSGGENLHYVEKVTQGTRYAITIAFTCDAQHAIPDPHVRN</sequence>
<feature type="region of interest" description="Disordered" evidence="6">
    <location>
        <begin position="1"/>
        <end position="47"/>
    </location>
</feature>
<evidence type="ECO:0000256" key="6">
    <source>
        <dbReference type="SAM" id="MobiDB-lite"/>
    </source>
</evidence>
<keyword evidence="4" id="KW-0560">Oxidoreductase</keyword>
<dbReference type="PANTHER" id="PTHR14650:SF1">
    <property type="entry name" value="2-OXOGLUTARATE AND IRON-DEPENDENT OXYGENASE DOMAIN-CONTAINING PROTEIN 3"/>
    <property type="match status" value="1"/>
</dbReference>
<dbReference type="PANTHER" id="PTHR14650">
    <property type="entry name" value="PROLYL HYDROXYLASE-RELATED"/>
    <property type="match status" value="1"/>
</dbReference>
<reference evidence="7 8" key="1">
    <citation type="submission" date="2016-03" db="EMBL/GenBank/DDBJ databases">
        <title>EvidentialGene: Evidence-directed Construction of Genes on Genomes.</title>
        <authorList>
            <person name="Gilbert D.G."/>
            <person name="Choi J.-H."/>
            <person name="Mockaitis K."/>
            <person name="Colbourne J."/>
            <person name="Pfrender M."/>
        </authorList>
    </citation>
    <scope>NUCLEOTIDE SEQUENCE [LARGE SCALE GENOMIC DNA]</scope>
    <source>
        <strain evidence="7 8">Xinb3</strain>
        <tissue evidence="7">Complete organism</tissue>
    </source>
</reference>
<comment type="cofactor">
    <cofactor evidence="1">
        <name>L-ascorbate</name>
        <dbReference type="ChEBI" id="CHEBI:38290"/>
    </cofactor>
</comment>
<comment type="caution">
    <text evidence="7">The sequence shown here is derived from an EMBL/GenBank/DDBJ whole genome shotgun (WGS) entry which is preliminary data.</text>
</comment>
<dbReference type="Gene3D" id="2.60.120.620">
    <property type="entry name" value="q2cbj1_9rhob like domain"/>
    <property type="match status" value="1"/>
</dbReference>
<dbReference type="Pfam" id="PF13640">
    <property type="entry name" value="2OG-FeII_Oxy_3"/>
    <property type="match status" value="1"/>
</dbReference>
<dbReference type="PROSITE" id="PS51471">
    <property type="entry name" value="FE2OG_OXY"/>
    <property type="match status" value="1"/>
</dbReference>
<evidence type="ECO:0000256" key="4">
    <source>
        <dbReference type="ARBA" id="ARBA00023002"/>
    </source>
</evidence>
<dbReference type="GO" id="GO:0031418">
    <property type="term" value="F:L-ascorbic acid binding"/>
    <property type="evidence" value="ECO:0007669"/>
    <property type="project" value="InterPro"/>
</dbReference>
<evidence type="ECO:0000256" key="2">
    <source>
        <dbReference type="ARBA" id="ARBA00022723"/>
    </source>
</evidence>
<keyword evidence="2" id="KW-0479">Metal-binding</keyword>
<keyword evidence="3" id="KW-0223">Dioxygenase</keyword>